<organism evidence="1 2">
    <name type="scientific">Brachionus plicatilis</name>
    <name type="common">Marine rotifer</name>
    <name type="synonym">Brachionus muelleri</name>
    <dbReference type="NCBI Taxonomy" id="10195"/>
    <lineage>
        <taxon>Eukaryota</taxon>
        <taxon>Metazoa</taxon>
        <taxon>Spiralia</taxon>
        <taxon>Gnathifera</taxon>
        <taxon>Rotifera</taxon>
        <taxon>Eurotatoria</taxon>
        <taxon>Monogononta</taxon>
        <taxon>Pseudotrocha</taxon>
        <taxon>Ploima</taxon>
        <taxon>Brachionidae</taxon>
        <taxon>Brachionus</taxon>
    </lineage>
</organism>
<keyword evidence="2" id="KW-1185">Reference proteome</keyword>
<accession>A0A3M7SAW9</accession>
<proteinExistence type="predicted"/>
<dbReference type="Proteomes" id="UP000276133">
    <property type="component" value="Unassembled WGS sequence"/>
</dbReference>
<gene>
    <name evidence="1" type="ORF">BpHYR1_049557</name>
</gene>
<dbReference type="EMBL" id="REGN01001733">
    <property type="protein sequence ID" value="RNA32879.1"/>
    <property type="molecule type" value="Genomic_DNA"/>
</dbReference>
<evidence type="ECO:0000313" key="2">
    <source>
        <dbReference type="Proteomes" id="UP000276133"/>
    </source>
</evidence>
<sequence>MKKPLFHLLRKSAKSVRILQNCTLFKSIKNKTQLICTDFADLRSSGNSSSWQLQTAYIEDFE</sequence>
<comment type="caution">
    <text evidence="1">The sequence shown here is derived from an EMBL/GenBank/DDBJ whole genome shotgun (WGS) entry which is preliminary data.</text>
</comment>
<name>A0A3M7SAW9_BRAPC</name>
<reference evidence="1 2" key="1">
    <citation type="journal article" date="2018" name="Sci. Rep.">
        <title>Genomic signatures of local adaptation to the degree of environmental predictability in rotifers.</title>
        <authorList>
            <person name="Franch-Gras L."/>
            <person name="Hahn C."/>
            <person name="Garcia-Roger E.M."/>
            <person name="Carmona M.J."/>
            <person name="Serra M."/>
            <person name="Gomez A."/>
        </authorList>
    </citation>
    <scope>NUCLEOTIDE SEQUENCE [LARGE SCALE GENOMIC DNA]</scope>
    <source>
        <strain evidence="1">HYR1</strain>
    </source>
</reference>
<evidence type="ECO:0000313" key="1">
    <source>
        <dbReference type="EMBL" id="RNA32879.1"/>
    </source>
</evidence>
<protein>
    <submittedName>
        <fullName evidence="1">Uncharacterized protein</fullName>
    </submittedName>
</protein>
<dbReference type="AlphaFoldDB" id="A0A3M7SAW9"/>